<dbReference type="PANTHER" id="PTHR13318:SF106">
    <property type="entry name" value="F-BOX_LRR-REPEAT PROTEIN 2"/>
    <property type="match status" value="1"/>
</dbReference>
<organism evidence="2 3">
    <name type="scientific">Pisum sativum</name>
    <name type="common">Garden pea</name>
    <name type="synonym">Lathyrus oleraceus</name>
    <dbReference type="NCBI Taxonomy" id="3888"/>
    <lineage>
        <taxon>Eukaryota</taxon>
        <taxon>Viridiplantae</taxon>
        <taxon>Streptophyta</taxon>
        <taxon>Embryophyta</taxon>
        <taxon>Tracheophyta</taxon>
        <taxon>Spermatophyta</taxon>
        <taxon>Magnoliopsida</taxon>
        <taxon>eudicotyledons</taxon>
        <taxon>Gunneridae</taxon>
        <taxon>Pentapetalae</taxon>
        <taxon>rosids</taxon>
        <taxon>fabids</taxon>
        <taxon>Fabales</taxon>
        <taxon>Fabaceae</taxon>
        <taxon>Papilionoideae</taxon>
        <taxon>50 kb inversion clade</taxon>
        <taxon>NPAAA clade</taxon>
        <taxon>Hologalegina</taxon>
        <taxon>IRL clade</taxon>
        <taxon>Fabeae</taxon>
        <taxon>Lathyrus</taxon>
    </lineage>
</organism>
<evidence type="ECO:0000313" key="1">
    <source>
        <dbReference type="EMBL" id="KAI5424601.1"/>
    </source>
</evidence>
<gene>
    <name evidence="1" type="ORF">KIW84_030689</name>
    <name evidence="2" type="ORF">KIW84_030696</name>
</gene>
<dbReference type="SUPFAM" id="SSF52047">
    <property type="entry name" value="RNI-like"/>
    <property type="match status" value="2"/>
</dbReference>
<dbReference type="InterPro" id="IPR032675">
    <property type="entry name" value="LRR_dom_sf"/>
</dbReference>
<dbReference type="GO" id="GO:0031146">
    <property type="term" value="P:SCF-dependent proteasomal ubiquitin-dependent protein catabolic process"/>
    <property type="evidence" value="ECO:0007669"/>
    <property type="project" value="TreeGrafter"/>
</dbReference>
<dbReference type="EMBL" id="JAMSHJ010000003">
    <property type="protein sequence ID" value="KAI5424601.1"/>
    <property type="molecule type" value="Genomic_DNA"/>
</dbReference>
<sequence>MVGRAPPSFTGNQSPWTMKKKRSKTMAEAEYYFYLPDDCWERVFKFLNDDGDDYDHNRNLKSISVVSKQFFSISNRLRLSLTVYDPTTPFLHRLFHRFTNLTSLDLSHFHGDLDELLFQISLFPLKLTSLNLSHKPIIIPAVGLRIFSQKITTLTSLTCSKLHSFTSTHLFLIANSFTLLEELDLSHPCFQDHNHNYTSYLHGIEALSLALFKLRKINLSGHSYINDKSIFHLLKNGNLLQDVILLDCFRITKQGVASALSQKQTTFTYLCLPKFITAHIIHSLLSFKGLTYIDLTYSTISDELLTSIAMERLPLKRLDIGFCNGHSYAGMFSLLSKCQSIRHLNLQLTEFLNDSHVVDLSLYLVGLVSVNLSHCPMVTDSSLFALVRKCPSLSEIIMKEIGGNKSIVNYDYLIDFGVYPQLKSLNMSYHLWLDDESIKMFASVFPNLHRLELKTCSKISHQSIVHVLSRCRKISHLNLSSTWLKLRGLNFEVPKLRMLNLSFSDVDDEALYSISNSCCGLLQLLINDCLGCTEKGVKHVLEKCTQLREINLKNCSNVHTNVAASMLFSSPSLRMITPPPHIHFTESERKLLLRRGCIVCSSLNSQREWGWTH</sequence>
<dbReference type="PANTHER" id="PTHR13318">
    <property type="entry name" value="PARTNER OF PAIRED, ISOFORM B-RELATED"/>
    <property type="match status" value="1"/>
</dbReference>
<accession>A0A9D5AZN0</accession>
<proteinExistence type="predicted"/>
<dbReference type="Proteomes" id="UP001058974">
    <property type="component" value="Chromosome 3"/>
</dbReference>
<dbReference type="SMART" id="SM00367">
    <property type="entry name" value="LRR_CC"/>
    <property type="match status" value="7"/>
</dbReference>
<comment type="caution">
    <text evidence="2">The sequence shown here is derived from an EMBL/GenBank/DDBJ whole genome shotgun (WGS) entry which is preliminary data.</text>
</comment>
<evidence type="ECO:0008006" key="4">
    <source>
        <dbReference type="Google" id="ProtNLM"/>
    </source>
</evidence>
<evidence type="ECO:0000313" key="2">
    <source>
        <dbReference type="EMBL" id="KAI5424610.1"/>
    </source>
</evidence>
<dbReference type="InterPro" id="IPR006553">
    <property type="entry name" value="Leu-rich_rpt_Cys-con_subtyp"/>
</dbReference>
<dbReference type="Gramene" id="Psat03G0068900-T1">
    <property type="protein sequence ID" value="KAI5424601.1"/>
    <property type="gene ID" value="KIW84_030689"/>
</dbReference>
<dbReference type="Gramene" id="Psat03G0069600-T1">
    <property type="protein sequence ID" value="KAI5424610.1"/>
    <property type="gene ID" value="KIW84_030696"/>
</dbReference>
<evidence type="ECO:0000313" key="3">
    <source>
        <dbReference type="Proteomes" id="UP001058974"/>
    </source>
</evidence>
<dbReference type="AlphaFoldDB" id="A0A9D5AZN0"/>
<dbReference type="GO" id="GO:0019005">
    <property type="term" value="C:SCF ubiquitin ligase complex"/>
    <property type="evidence" value="ECO:0007669"/>
    <property type="project" value="TreeGrafter"/>
</dbReference>
<name>A0A9D5AZN0_PEA</name>
<dbReference type="Gene3D" id="3.80.10.10">
    <property type="entry name" value="Ribonuclease Inhibitor"/>
    <property type="match status" value="4"/>
</dbReference>
<dbReference type="OrthoDB" id="6066220at2759"/>
<reference evidence="2 3" key="1">
    <citation type="journal article" date="2022" name="Nat. Genet.">
        <title>Improved pea reference genome and pan-genome highlight genomic features and evolutionary characteristics.</title>
        <authorList>
            <person name="Yang T."/>
            <person name="Liu R."/>
            <person name="Luo Y."/>
            <person name="Hu S."/>
            <person name="Wang D."/>
            <person name="Wang C."/>
            <person name="Pandey M.K."/>
            <person name="Ge S."/>
            <person name="Xu Q."/>
            <person name="Li N."/>
            <person name="Li G."/>
            <person name="Huang Y."/>
            <person name="Saxena R.K."/>
            <person name="Ji Y."/>
            <person name="Li M."/>
            <person name="Yan X."/>
            <person name="He Y."/>
            <person name="Liu Y."/>
            <person name="Wang X."/>
            <person name="Xiang C."/>
            <person name="Varshney R.K."/>
            <person name="Ding H."/>
            <person name="Gao S."/>
            <person name="Zong X."/>
        </authorList>
    </citation>
    <scope>NUCLEOTIDE SEQUENCE [LARGE SCALE GENOMIC DNA]</scope>
    <source>
        <strain evidence="2 3">cv. Zhongwan 6</strain>
    </source>
</reference>
<dbReference type="EMBL" id="JAMSHJ010000003">
    <property type="protein sequence ID" value="KAI5424610.1"/>
    <property type="molecule type" value="Genomic_DNA"/>
</dbReference>
<protein>
    <recommendedName>
        <fullName evidence="4">F-box/LRR-repeat protein</fullName>
    </recommendedName>
</protein>
<keyword evidence="3" id="KW-1185">Reference proteome</keyword>